<dbReference type="Pfam" id="PF10387">
    <property type="entry name" value="DUF2442"/>
    <property type="match status" value="1"/>
</dbReference>
<dbReference type="Proteomes" id="UP000662074">
    <property type="component" value="Unassembled WGS sequence"/>
</dbReference>
<proteinExistence type="predicted"/>
<gene>
    <name evidence="1" type="ORF">GCM10011425_12980</name>
</gene>
<dbReference type="EMBL" id="BMDO01000002">
    <property type="protein sequence ID" value="GGI50086.1"/>
    <property type="molecule type" value="Genomic_DNA"/>
</dbReference>
<name>A0A917J7U3_9SPHI</name>
<dbReference type="RefSeq" id="WP_188414919.1">
    <property type="nucleotide sequence ID" value="NZ_BMDO01000002.1"/>
</dbReference>
<evidence type="ECO:0000313" key="1">
    <source>
        <dbReference type="EMBL" id="GGI50086.1"/>
    </source>
</evidence>
<dbReference type="InterPro" id="IPR018841">
    <property type="entry name" value="DUF2442"/>
</dbReference>
<dbReference type="Gene3D" id="3.30.2020.40">
    <property type="entry name" value="Uncharacterised protein PF10387, DUF2442"/>
    <property type="match status" value="1"/>
</dbReference>
<accession>A0A917J7U3</accession>
<reference evidence="1" key="2">
    <citation type="submission" date="2020-09" db="EMBL/GenBank/DDBJ databases">
        <authorList>
            <person name="Sun Q."/>
            <person name="Sedlacek I."/>
        </authorList>
    </citation>
    <scope>NUCLEOTIDE SEQUENCE</scope>
    <source>
        <strain evidence="1">CCM 8711</strain>
    </source>
</reference>
<keyword evidence="2" id="KW-1185">Reference proteome</keyword>
<evidence type="ECO:0008006" key="3">
    <source>
        <dbReference type="Google" id="ProtNLM"/>
    </source>
</evidence>
<comment type="caution">
    <text evidence="1">The sequence shown here is derived from an EMBL/GenBank/DDBJ whole genome shotgun (WGS) entry which is preliminary data.</text>
</comment>
<protein>
    <recommendedName>
        <fullName evidence="3">DUF2442 domain-containing protein</fullName>
    </recommendedName>
</protein>
<evidence type="ECO:0000313" key="2">
    <source>
        <dbReference type="Proteomes" id="UP000662074"/>
    </source>
</evidence>
<organism evidence="1 2">
    <name type="scientific">Mucilaginibacter galii</name>
    <dbReference type="NCBI Taxonomy" id="2005073"/>
    <lineage>
        <taxon>Bacteria</taxon>
        <taxon>Pseudomonadati</taxon>
        <taxon>Bacteroidota</taxon>
        <taxon>Sphingobacteriia</taxon>
        <taxon>Sphingobacteriales</taxon>
        <taxon>Sphingobacteriaceae</taxon>
        <taxon>Mucilaginibacter</taxon>
    </lineage>
</organism>
<dbReference type="AlphaFoldDB" id="A0A917J7U3"/>
<reference evidence="1" key="1">
    <citation type="journal article" date="2014" name="Int. J. Syst. Evol. Microbiol.">
        <title>Complete genome sequence of Corynebacterium casei LMG S-19264T (=DSM 44701T), isolated from a smear-ripened cheese.</title>
        <authorList>
            <consortium name="US DOE Joint Genome Institute (JGI-PGF)"/>
            <person name="Walter F."/>
            <person name="Albersmeier A."/>
            <person name="Kalinowski J."/>
            <person name="Ruckert C."/>
        </authorList>
    </citation>
    <scope>NUCLEOTIDE SEQUENCE</scope>
    <source>
        <strain evidence="1">CCM 8711</strain>
    </source>
</reference>
<sequence length="71" mass="8119">MPLSTSRKQQANIKLAFQDDMLLIEKPDGKQQAFPLAFFPALLNATAEEKEEWELTTTGIRWKKLNVDISI</sequence>